<evidence type="ECO:0000256" key="4">
    <source>
        <dbReference type="ARBA" id="ARBA00022655"/>
    </source>
</evidence>
<dbReference type="OrthoDB" id="9781789at2"/>
<dbReference type="EMBL" id="LPZR01000187">
    <property type="protein sequence ID" value="KYO50923.1"/>
    <property type="molecule type" value="Genomic_DNA"/>
</dbReference>
<proteinExistence type="inferred from homology"/>
<keyword evidence="4" id="KW-0566">Pantothenate biosynthesis</keyword>
<reference evidence="6 7" key="1">
    <citation type="submission" date="2015-12" db="EMBL/GenBank/DDBJ databases">
        <title>Genome sequence of Tistrella mobilis MCCC 1A02139.</title>
        <authorList>
            <person name="Lu L."/>
            <person name="Lai Q."/>
            <person name="Shao Z."/>
            <person name="Qian P."/>
        </authorList>
    </citation>
    <scope>NUCLEOTIDE SEQUENCE [LARGE SCALE GENOMIC DNA]</scope>
    <source>
        <strain evidence="6 7">MCCC 1A02139</strain>
    </source>
</reference>
<dbReference type="PANTHER" id="PTHR20881">
    <property type="entry name" value="3-METHYL-2-OXOBUTANOATE HYDROXYMETHYLTRANSFERASE"/>
    <property type="match status" value="1"/>
</dbReference>
<name>A0A162KC98_9PROT</name>
<evidence type="ECO:0000256" key="2">
    <source>
        <dbReference type="ARBA" id="ARBA00011424"/>
    </source>
</evidence>
<sequence>MSDVIARIDRQRADRLAAPHFPGLKINLYRGYEVEGVARALADNPELARHARVESVMVADSYLMTHLGRSSTILSAASEQQLFLDVMVSLVAEAAAAMAGCFTGRDAPYLVADMPDGAAETPEDALRNADRMLRAGADVVKIEVTSDARCTVIEALTAAGVPVMAHLGYTPQGGHQSRVGRTADELLDLFARARRVRDAGATSLVIEKVSRLANELLSRPDPAGLKTYAIFSGRAANGGQSLNVWDSVFRAPANTRFFPPTGTRDRGDYPAAYTAAVIADHMARLMRMTADGAFPRDPAGDLDAALEAELREITPWADQATPPRPVMAGAAALAGIA</sequence>
<keyword evidence="5" id="KW-0808">Transferase</keyword>
<evidence type="ECO:0000313" key="6">
    <source>
        <dbReference type="EMBL" id="KYO50923.1"/>
    </source>
</evidence>
<dbReference type="GO" id="GO:0003864">
    <property type="term" value="F:3-methyl-2-oxobutanoate hydroxymethyltransferase activity"/>
    <property type="evidence" value="ECO:0007669"/>
    <property type="project" value="UniProtKB-EC"/>
</dbReference>
<dbReference type="InterPro" id="IPR003700">
    <property type="entry name" value="Pantoate_hydroxy_MeTrfase"/>
</dbReference>
<gene>
    <name evidence="6" type="ORF">AUP44_11030</name>
</gene>
<dbReference type="GeneID" id="97239799"/>
<dbReference type="Proteomes" id="UP000075787">
    <property type="component" value="Unassembled WGS sequence"/>
</dbReference>
<comment type="caution">
    <text evidence="6">The sequence shown here is derived from an EMBL/GenBank/DDBJ whole genome shotgun (WGS) entry which is preliminary data.</text>
</comment>
<dbReference type="SUPFAM" id="SSF51621">
    <property type="entry name" value="Phosphoenolpyruvate/pyruvate domain"/>
    <property type="match status" value="1"/>
</dbReference>
<dbReference type="GO" id="GO:0015940">
    <property type="term" value="P:pantothenate biosynthetic process"/>
    <property type="evidence" value="ECO:0007669"/>
    <property type="project" value="UniProtKB-KW"/>
</dbReference>
<dbReference type="Gene3D" id="3.20.20.60">
    <property type="entry name" value="Phosphoenolpyruvate-binding domains"/>
    <property type="match status" value="1"/>
</dbReference>
<dbReference type="GO" id="GO:0000287">
    <property type="term" value="F:magnesium ion binding"/>
    <property type="evidence" value="ECO:0007669"/>
    <property type="project" value="TreeGrafter"/>
</dbReference>
<evidence type="ECO:0000256" key="1">
    <source>
        <dbReference type="ARBA" id="ARBA00008676"/>
    </source>
</evidence>
<dbReference type="InterPro" id="IPR040442">
    <property type="entry name" value="Pyrv_kinase-like_dom_sf"/>
</dbReference>
<dbReference type="EC" id="2.1.2.11" evidence="3"/>
<protein>
    <recommendedName>
        <fullName evidence="3">3-methyl-2-oxobutanoate hydroxymethyltransferase</fullName>
        <ecNumber evidence="3">2.1.2.11</ecNumber>
    </recommendedName>
</protein>
<accession>A0A162KC98</accession>
<evidence type="ECO:0000313" key="7">
    <source>
        <dbReference type="Proteomes" id="UP000075787"/>
    </source>
</evidence>
<dbReference type="PANTHER" id="PTHR20881:SF0">
    <property type="entry name" value="3-METHYL-2-OXOBUTANOATE HYDROXYMETHYLTRANSFERASE"/>
    <property type="match status" value="1"/>
</dbReference>
<dbReference type="RefSeq" id="WP_062767273.1">
    <property type="nucleotide sequence ID" value="NZ_CP121043.1"/>
</dbReference>
<evidence type="ECO:0000256" key="5">
    <source>
        <dbReference type="ARBA" id="ARBA00022679"/>
    </source>
</evidence>
<evidence type="ECO:0000256" key="3">
    <source>
        <dbReference type="ARBA" id="ARBA00012618"/>
    </source>
</evidence>
<comment type="similarity">
    <text evidence="1">Belongs to the PanB family.</text>
</comment>
<comment type="subunit">
    <text evidence="2">Homodecamer; pentamer of dimers.</text>
</comment>
<dbReference type="InterPro" id="IPR015813">
    <property type="entry name" value="Pyrv/PenolPyrv_kinase-like_dom"/>
</dbReference>
<dbReference type="Pfam" id="PF02548">
    <property type="entry name" value="Pantoate_transf"/>
    <property type="match status" value="1"/>
</dbReference>
<organism evidence="6 7">
    <name type="scientific">Tistrella mobilis</name>
    <dbReference type="NCBI Taxonomy" id="171437"/>
    <lineage>
        <taxon>Bacteria</taxon>
        <taxon>Pseudomonadati</taxon>
        <taxon>Pseudomonadota</taxon>
        <taxon>Alphaproteobacteria</taxon>
        <taxon>Geminicoccales</taxon>
        <taxon>Geminicoccaceae</taxon>
        <taxon>Tistrella</taxon>
    </lineage>
</organism>
<dbReference type="AlphaFoldDB" id="A0A162KC98"/>